<dbReference type="OrthoDB" id="2285825at2759"/>
<dbReference type="Proteomes" id="UP000789508">
    <property type="component" value="Unassembled WGS sequence"/>
</dbReference>
<evidence type="ECO:0000256" key="1">
    <source>
        <dbReference type="SAM" id="MobiDB-lite"/>
    </source>
</evidence>
<comment type="caution">
    <text evidence="2">The sequence shown here is derived from an EMBL/GenBank/DDBJ whole genome shotgun (WGS) entry which is preliminary data.</text>
</comment>
<proteinExistence type="predicted"/>
<dbReference type="PANTHER" id="PTHR45786:SF74">
    <property type="entry name" value="ATP-DEPENDENT DNA HELICASE"/>
    <property type="match status" value="1"/>
</dbReference>
<evidence type="ECO:0000313" key="3">
    <source>
        <dbReference type="Proteomes" id="UP000789508"/>
    </source>
</evidence>
<evidence type="ECO:0000313" key="2">
    <source>
        <dbReference type="EMBL" id="CAG8656165.1"/>
    </source>
</evidence>
<feature type="region of interest" description="Disordered" evidence="1">
    <location>
        <begin position="50"/>
        <end position="79"/>
    </location>
</feature>
<accession>A0A9N9H626</accession>
<dbReference type="PANTHER" id="PTHR45786">
    <property type="entry name" value="DNA BINDING PROTEIN-LIKE"/>
    <property type="match status" value="1"/>
</dbReference>
<feature type="non-terminal residue" evidence="2">
    <location>
        <position position="1"/>
    </location>
</feature>
<feature type="region of interest" description="Disordered" evidence="1">
    <location>
        <begin position="1"/>
        <end position="27"/>
    </location>
</feature>
<reference evidence="2" key="1">
    <citation type="submission" date="2021-06" db="EMBL/GenBank/DDBJ databases">
        <authorList>
            <person name="Kallberg Y."/>
            <person name="Tangrot J."/>
            <person name="Rosling A."/>
        </authorList>
    </citation>
    <scope>NUCLEOTIDE SEQUENCE</scope>
    <source>
        <strain evidence="2">FL130A</strain>
    </source>
</reference>
<name>A0A9N9H626_9GLOM</name>
<organism evidence="2 3">
    <name type="scientific">Ambispora leptoticha</name>
    <dbReference type="NCBI Taxonomy" id="144679"/>
    <lineage>
        <taxon>Eukaryota</taxon>
        <taxon>Fungi</taxon>
        <taxon>Fungi incertae sedis</taxon>
        <taxon>Mucoromycota</taxon>
        <taxon>Glomeromycotina</taxon>
        <taxon>Glomeromycetes</taxon>
        <taxon>Archaeosporales</taxon>
        <taxon>Ambisporaceae</taxon>
        <taxon>Ambispora</taxon>
    </lineage>
</organism>
<sequence>RNRERAENSINQRAISQQKRRAREKEVVTINQISSSQQVKSEYERTENIVNKRSISQQERRRCDREANEQTQSENEQTKRACTISHNELLLQFQYNNVRHNLGHMNAVCVHCGALHWLEEHLGQDAQCKEFRANIHQYNAAYAFISLGAHEILSQTRIEDLSENDLAVYLYFDNITDRRRYNLLTSNKIAVILPGDGSTPEAIHDIVLRLHRDPLQRIHEGHPAYLPLHYILFFPYGDLGWHAKMRQTLLDDNGHPAENQSKAPCFIQMDYYSFHLFSRYNEFSTILHGRKLLQEFMVDAWAATEQNHLRFLWLNQDSL</sequence>
<protein>
    <submittedName>
        <fullName evidence="2">8936_t:CDS:1</fullName>
    </submittedName>
</protein>
<keyword evidence="3" id="KW-1185">Reference proteome</keyword>
<feature type="compositionally biased region" description="Polar residues" evidence="1">
    <location>
        <begin position="8"/>
        <end position="17"/>
    </location>
</feature>
<gene>
    <name evidence="2" type="ORF">ALEPTO_LOCUS10177</name>
</gene>
<feature type="compositionally biased region" description="Basic and acidic residues" evidence="1">
    <location>
        <begin position="58"/>
        <end position="68"/>
    </location>
</feature>
<dbReference type="AlphaFoldDB" id="A0A9N9H626"/>
<dbReference type="EMBL" id="CAJVPS010010181">
    <property type="protein sequence ID" value="CAG8656165.1"/>
    <property type="molecule type" value="Genomic_DNA"/>
</dbReference>